<evidence type="ECO:0000259" key="5">
    <source>
        <dbReference type="PROSITE" id="PS51063"/>
    </source>
</evidence>
<organism evidence="6 7">
    <name type="scientific">Parabacteroides chartae</name>
    <dbReference type="NCBI Taxonomy" id="1037355"/>
    <lineage>
        <taxon>Bacteria</taxon>
        <taxon>Pseudomonadati</taxon>
        <taxon>Bacteroidota</taxon>
        <taxon>Bacteroidia</taxon>
        <taxon>Bacteroidales</taxon>
        <taxon>Tannerellaceae</taxon>
        <taxon>Parabacteroides</taxon>
    </lineage>
</organism>
<dbReference type="Proteomes" id="UP000190852">
    <property type="component" value="Unassembled WGS sequence"/>
</dbReference>
<name>A0A1T4ZUR3_9BACT</name>
<evidence type="ECO:0000313" key="7">
    <source>
        <dbReference type="Proteomes" id="UP000190852"/>
    </source>
</evidence>
<keyword evidence="7" id="KW-1185">Reference proteome</keyword>
<keyword evidence="6" id="KW-0418">Kinase</keyword>
<gene>
    <name evidence="6" type="ORF">SAMN05660349_00145</name>
</gene>
<dbReference type="GO" id="GO:0003700">
    <property type="term" value="F:DNA-binding transcription factor activity"/>
    <property type="evidence" value="ECO:0007669"/>
    <property type="project" value="InterPro"/>
</dbReference>
<dbReference type="Pfam" id="PF13545">
    <property type="entry name" value="HTH_Crp_2"/>
    <property type="match status" value="1"/>
</dbReference>
<reference evidence="7" key="1">
    <citation type="submission" date="2017-02" db="EMBL/GenBank/DDBJ databases">
        <authorList>
            <person name="Varghese N."/>
            <person name="Submissions S."/>
        </authorList>
    </citation>
    <scope>NUCLEOTIDE SEQUENCE [LARGE SCALE GENOMIC DNA]</scope>
    <source>
        <strain evidence="7">DSM 24967</strain>
    </source>
</reference>
<keyword evidence="6" id="KW-0808">Transferase</keyword>
<protein>
    <submittedName>
        <fullName evidence="6">cAMP-binding domain of CRP or a regulatory subunit of cAMP-dependent protein kinases</fullName>
    </submittedName>
</protein>
<dbReference type="SUPFAM" id="SSF46785">
    <property type="entry name" value="Winged helix' DNA-binding domain"/>
    <property type="match status" value="1"/>
</dbReference>
<dbReference type="SUPFAM" id="SSF51206">
    <property type="entry name" value="cAMP-binding domain-like"/>
    <property type="match status" value="1"/>
</dbReference>
<proteinExistence type="predicted"/>
<dbReference type="PROSITE" id="PS51063">
    <property type="entry name" value="HTH_CRP_2"/>
    <property type="match status" value="1"/>
</dbReference>
<evidence type="ECO:0000313" key="6">
    <source>
        <dbReference type="EMBL" id="SKB26470.1"/>
    </source>
</evidence>
<dbReference type="InterPro" id="IPR014710">
    <property type="entry name" value="RmlC-like_jellyroll"/>
</dbReference>
<dbReference type="SMART" id="SM00100">
    <property type="entry name" value="cNMP"/>
    <property type="match status" value="1"/>
</dbReference>
<sequence>MNPETVTYVTLMKLFWFLTGINKMDEKEINTLLQSDLFAGFTTQELTGLLDDLYYKINRYNKDDILALSGDRCKDLMVVISGNLIARMVASSGKFVQIDKIGPGRVVAPAILFATHNVYPVNVLIEKEVVLFSVSRSTFLKAMQNNEKLLLNFIRSISDINRFLSEKIRFLSLKTLRGKIAAYLLSASMAQDNTLKVRIKESRQELSEKFGVSRQSLARSISELEDEGILTASARTITILDKNKLRNCE</sequence>
<evidence type="ECO:0000256" key="3">
    <source>
        <dbReference type="ARBA" id="ARBA00023163"/>
    </source>
</evidence>
<keyword evidence="2" id="KW-0238">DNA-binding</keyword>
<dbReference type="Pfam" id="PF00027">
    <property type="entry name" value="cNMP_binding"/>
    <property type="match status" value="1"/>
</dbReference>
<dbReference type="GO" id="GO:0003677">
    <property type="term" value="F:DNA binding"/>
    <property type="evidence" value="ECO:0007669"/>
    <property type="project" value="UniProtKB-KW"/>
</dbReference>
<dbReference type="RefSeq" id="WP_245832479.1">
    <property type="nucleotide sequence ID" value="NZ_FUYQ01000001.1"/>
</dbReference>
<dbReference type="InterPro" id="IPR012318">
    <property type="entry name" value="HTH_CRP"/>
</dbReference>
<dbReference type="PROSITE" id="PS50042">
    <property type="entry name" value="CNMP_BINDING_3"/>
    <property type="match status" value="1"/>
</dbReference>
<dbReference type="PANTHER" id="PTHR24567:SF58">
    <property type="entry name" value="CYCLIC AMP-BINDING REGULATORY PROTEIN"/>
    <property type="match status" value="1"/>
</dbReference>
<feature type="domain" description="HTH crp-type" evidence="5">
    <location>
        <begin position="174"/>
        <end position="243"/>
    </location>
</feature>
<dbReference type="InterPro" id="IPR050397">
    <property type="entry name" value="Env_Response_Regulators"/>
</dbReference>
<dbReference type="InterPro" id="IPR036390">
    <property type="entry name" value="WH_DNA-bd_sf"/>
</dbReference>
<dbReference type="SMART" id="SM00419">
    <property type="entry name" value="HTH_CRP"/>
    <property type="match status" value="1"/>
</dbReference>
<dbReference type="EMBL" id="FUYQ01000001">
    <property type="protein sequence ID" value="SKB26470.1"/>
    <property type="molecule type" value="Genomic_DNA"/>
</dbReference>
<feature type="domain" description="Cyclic nucleotide-binding" evidence="4">
    <location>
        <begin position="37"/>
        <end position="143"/>
    </location>
</feature>
<evidence type="ECO:0000256" key="1">
    <source>
        <dbReference type="ARBA" id="ARBA00023015"/>
    </source>
</evidence>
<keyword evidence="3" id="KW-0804">Transcription</keyword>
<dbReference type="InterPro" id="IPR000524">
    <property type="entry name" value="Tscrpt_reg_HTH_GntR"/>
</dbReference>
<dbReference type="GO" id="GO:0016301">
    <property type="term" value="F:kinase activity"/>
    <property type="evidence" value="ECO:0007669"/>
    <property type="project" value="UniProtKB-KW"/>
</dbReference>
<dbReference type="AlphaFoldDB" id="A0A1T4ZUR3"/>
<keyword evidence="1" id="KW-0805">Transcription regulation</keyword>
<evidence type="ECO:0000259" key="4">
    <source>
        <dbReference type="PROSITE" id="PS50042"/>
    </source>
</evidence>
<evidence type="ECO:0000256" key="2">
    <source>
        <dbReference type="ARBA" id="ARBA00023125"/>
    </source>
</evidence>
<dbReference type="InterPro" id="IPR000595">
    <property type="entry name" value="cNMP-bd_dom"/>
</dbReference>
<dbReference type="PANTHER" id="PTHR24567">
    <property type="entry name" value="CRP FAMILY TRANSCRIPTIONAL REGULATORY PROTEIN"/>
    <property type="match status" value="1"/>
</dbReference>
<accession>A0A1T4ZUR3</accession>
<dbReference type="GO" id="GO:0005829">
    <property type="term" value="C:cytosol"/>
    <property type="evidence" value="ECO:0007669"/>
    <property type="project" value="TreeGrafter"/>
</dbReference>
<dbReference type="CDD" id="cd00038">
    <property type="entry name" value="CAP_ED"/>
    <property type="match status" value="1"/>
</dbReference>
<dbReference type="Gene3D" id="2.60.120.10">
    <property type="entry name" value="Jelly Rolls"/>
    <property type="match status" value="1"/>
</dbReference>
<dbReference type="PRINTS" id="PR00035">
    <property type="entry name" value="HTHGNTR"/>
</dbReference>
<dbReference type="InterPro" id="IPR018490">
    <property type="entry name" value="cNMP-bd_dom_sf"/>
</dbReference>